<comment type="cofactor">
    <cofactor evidence="7">
        <name>Zn(2+)</name>
        <dbReference type="ChEBI" id="CHEBI:29105"/>
    </cofactor>
    <text evidence="7">Binds 1 zinc ion.</text>
</comment>
<evidence type="ECO:0000259" key="8">
    <source>
        <dbReference type="Pfam" id="PF01432"/>
    </source>
</evidence>
<dbReference type="InterPro" id="IPR024080">
    <property type="entry name" value="Neurolysin/TOP_N"/>
</dbReference>
<feature type="non-terminal residue" evidence="9">
    <location>
        <position position="1"/>
    </location>
</feature>
<dbReference type="SUPFAM" id="SSF55486">
    <property type="entry name" value="Metalloproteases ('zincins'), catalytic domain"/>
    <property type="match status" value="1"/>
</dbReference>
<dbReference type="GO" id="GO:0006508">
    <property type="term" value="P:proteolysis"/>
    <property type="evidence" value="ECO:0007669"/>
    <property type="project" value="UniProtKB-KW"/>
</dbReference>
<dbReference type="STRING" id="5539.A0A3E2GWB6"/>
<dbReference type="GO" id="GO:0006518">
    <property type="term" value="P:peptide metabolic process"/>
    <property type="evidence" value="ECO:0007669"/>
    <property type="project" value="TreeGrafter"/>
</dbReference>
<dbReference type="GO" id="GO:0004222">
    <property type="term" value="F:metalloendopeptidase activity"/>
    <property type="evidence" value="ECO:0007669"/>
    <property type="project" value="InterPro"/>
</dbReference>
<evidence type="ECO:0000256" key="4">
    <source>
        <dbReference type="ARBA" id="ARBA00022801"/>
    </source>
</evidence>
<evidence type="ECO:0000256" key="5">
    <source>
        <dbReference type="ARBA" id="ARBA00022833"/>
    </source>
</evidence>
<dbReference type="AlphaFoldDB" id="A0A3E2GWB6"/>
<name>A0A3E2GWB6_SCYLI</name>
<evidence type="ECO:0000256" key="7">
    <source>
        <dbReference type="RuleBase" id="RU003435"/>
    </source>
</evidence>
<comment type="caution">
    <text evidence="9">The sequence shown here is derived from an EMBL/GenBank/DDBJ whole genome shotgun (WGS) entry which is preliminary data.</text>
</comment>
<dbReference type="PANTHER" id="PTHR11804">
    <property type="entry name" value="PROTEASE M3 THIMET OLIGOPEPTIDASE-RELATED"/>
    <property type="match status" value="1"/>
</dbReference>
<reference evidence="9 10" key="1">
    <citation type="submission" date="2018-05" db="EMBL/GenBank/DDBJ databases">
        <title>Draft genome sequence of Scytalidium lignicola DSM 105466, a ubiquitous saprotrophic fungus.</title>
        <authorList>
            <person name="Buettner E."/>
            <person name="Gebauer A.M."/>
            <person name="Hofrichter M."/>
            <person name="Liers C."/>
            <person name="Kellner H."/>
        </authorList>
    </citation>
    <scope>NUCLEOTIDE SEQUENCE [LARGE SCALE GENOMIC DNA]</scope>
    <source>
        <strain evidence="9 10">DSM 105466</strain>
    </source>
</reference>
<feature type="non-terminal residue" evidence="9">
    <location>
        <position position="699"/>
    </location>
</feature>
<accession>A0A3E2GWB6</accession>
<dbReference type="PANTHER" id="PTHR11804:SF84">
    <property type="entry name" value="SACCHAROLYSIN"/>
    <property type="match status" value="1"/>
</dbReference>
<dbReference type="Proteomes" id="UP000258309">
    <property type="component" value="Unassembled WGS sequence"/>
</dbReference>
<feature type="domain" description="Peptidase M3A/M3B catalytic" evidence="8">
    <location>
        <begin position="212"/>
        <end position="696"/>
    </location>
</feature>
<evidence type="ECO:0000313" key="10">
    <source>
        <dbReference type="Proteomes" id="UP000258309"/>
    </source>
</evidence>
<comment type="similarity">
    <text evidence="1 7">Belongs to the peptidase M3 family.</text>
</comment>
<evidence type="ECO:0000256" key="6">
    <source>
        <dbReference type="ARBA" id="ARBA00023049"/>
    </source>
</evidence>
<gene>
    <name evidence="9" type="ORF">B7463_g10923</name>
</gene>
<dbReference type="InterPro" id="IPR024077">
    <property type="entry name" value="Neurolysin/TOP_dom2"/>
</dbReference>
<dbReference type="OrthoDB" id="534666at2759"/>
<dbReference type="Gene3D" id="3.40.390.10">
    <property type="entry name" value="Collagenase (Catalytic Domain)"/>
    <property type="match status" value="1"/>
</dbReference>
<keyword evidence="5 7" id="KW-0862">Zinc</keyword>
<protein>
    <recommendedName>
        <fullName evidence="8">Peptidase M3A/M3B catalytic domain-containing protein</fullName>
    </recommendedName>
</protein>
<dbReference type="CDD" id="cd06455">
    <property type="entry name" value="M3A_TOP"/>
    <property type="match status" value="1"/>
</dbReference>
<keyword evidence="6 7" id="KW-0482">Metalloprotease</keyword>
<keyword evidence="4 7" id="KW-0378">Hydrolase</keyword>
<proteinExistence type="inferred from homology"/>
<keyword evidence="3 7" id="KW-0479">Metal-binding</keyword>
<sequence length="699" mass="80729">MASFIGPQALPQMIPSEQIIPTTKTILAEVRDVRNAVVKNATPSTACFANVIKPLIDIENRIQGRLGLIVMLRYASLDKATREASNEVVRLMGESESEFTAREDFYMLVKAVENKHDELDSEATKYLNCLLIDFMRCGHGVLDKDGVKHYLEKRNEIDKLRRKFNENIRDEDGGVWLSLEELDGVPGKDLSQFLEKEGMKFVHFRKTELDIIMKYARNPATRKKMYVADANKLVQNVDLFKEVLIQRDENARLLGYRSHAAFRLEKRVAKSSDWVENFLDNLEAVLIPQGNLEMQELLGIKQRYLAENVDYPQEYPNTMPPWDYAYYTRLSLQDIQVDHAKISEYFPLQNTVLAMLEVFTSCLQLRFVPLSPELITGSRWHEDVEAWSVWDERESSKGEFIGYLYTDLLWRPNKHQGSQNVNIQCGYLKDDGTRTYPATVLMCSFPRPPTLGYTLLKHNEIVSLFHELGHGIHDLLSRTSYVKYHGHRAPPDFAETPSIMLENWCWMRDELKQMSCHYTTLDSKYLNKWQEEHPGENCPPATIPDDIIDNLIRNRNLNRTLWFLYQLALSRFDMSVHNARNHAECVNLDPTGLYNDLMEKLRFLSNPDPRDRGHPHADFGHLLSGYDAGYYSYLSASVFATDIFQATFAENSRSLPAWDKYRRGILEYGGSRDEMEMMTKFLGRPPSAESLLRSLKLSG</sequence>
<dbReference type="OMA" id="TVLMCSF"/>
<keyword evidence="10" id="KW-1185">Reference proteome</keyword>
<dbReference type="InterPro" id="IPR045090">
    <property type="entry name" value="Pept_M3A_M3B"/>
</dbReference>
<dbReference type="Pfam" id="PF01432">
    <property type="entry name" value="Peptidase_M3"/>
    <property type="match status" value="1"/>
</dbReference>
<organism evidence="9 10">
    <name type="scientific">Scytalidium lignicola</name>
    <name type="common">Hyphomycete</name>
    <dbReference type="NCBI Taxonomy" id="5539"/>
    <lineage>
        <taxon>Eukaryota</taxon>
        <taxon>Fungi</taxon>
        <taxon>Dikarya</taxon>
        <taxon>Ascomycota</taxon>
        <taxon>Pezizomycotina</taxon>
        <taxon>Leotiomycetes</taxon>
        <taxon>Leotiomycetes incertae sedis</taxon>
        <taxon>Scytalidium</taxon>
    </lineage>
</organism>
<keyword evidence="2 7" id="KW-0645">Protease</keyword>
<dbReference type="GO" id="GO:0046872">
    <property type="term" value="F:metal ion binding"/>
    <property type="evidence" value="ECO:0007669"/>
    <property type="project" value="UniProtKB-UniRule"/>
</dbReference>
<dbReference type="GO" id="GO:0005758">
    <property type="term" value="C:mitochondrial intermembrane space"/>
    <property type="evidence" value="ECO:0007669"/>
    <property type="project" value="TreeGrafter"/>
</dbReference>
<dbReference type="Gene3D" id="1.20.1050.40">
    <property type="entry name" value="Endopeptidase. Chain P, domain 1"/>
    <property type="match status" value="1"/>
</dbReference>
<dbReference type="Gene3D" id="1.10.1370.10">
    <property type="entry name" value="Neurolysin, domain 3"/>
    <property type="match status" value="1"/>
</dbReference>
<evidence type="ECO:0000256" key="2">
    <source>
        <dbReference type="ARBA" id="ARBA00022670"/>
    </source>
</evidence>
<evidence type="ECO:0000313" key="9">
    <source>
        <dbReference type="EMBL" id="RFU25411.1"/>
    </source>
</evidence>
<dbReference type="EMBL" id="NCSJ02000335">
    <property type="protein sequence ID" value="RFU25411.1"/>
    <property type="molecule type" value="Genomic_DNA"/>
</dbReference>
<dbReference type="InterPro" id="IPR024079">
    <property type="entry name" value="MetalloPept_cat_dom_sf"/>
</dbReference>
<dbReference type="InterPro" id="IPR001567">
    <property type="entry name" value="Pept_M3A_M3B_dom"/>
</dbReference>
<evidence type="ECO:0000256" key="3">
    <source>
        <dbReference type="ARBA" id="ARBA00022723"/>
    </source>
</evidence>
<evidence type="ECO:0000256" key="1">
    <source>
        <dbReference type="ARBA" id="ARBA00006040"/>
    </source>
</evidence>